<proteinExistence type="inferred from homology"/>
<evidence type="ECO:0000259" key="10">
    <source>
        <dbReference type="PROSITE" id="PS50071"/>
    </source>
</evidence>
<name>A0A8J5SIN9_ZIZPA</name>
<feature type="compositionally biased region" description="Polar residues" evidence="9">
    <location>
        <begin position="229"/>
        <end position="239"/>
    </location>
</feature>
<dbReference type="PANTHER" id="PTHR11850">
    <property type="entry name" value="HOMEOBOX PROTEIN TRANSCRIPTION FACTORS"/>
    <property type="match status" value="1"/>
</dbReference>
<reference evidence="11" key="2">
    <citation type="submission" date="2021-02" db="EMBL/GenBank/DDBJ databases">
        <authorList>
            <person name="Kimball J.A."/>
            <person name="Haas M.W."/>
            <person name="Macchietto M."/>
            <person name="Kono T."/>
            <person name="Duquette J."/>
            <person name="Shao M."/>
        </authorList>
    </citation>
    <scope>NUCLEOTIDE SEQUENCE</scope>
    <source>
        <tissue evidence="11">Fresh leaf tissue</tissue>
    </source>
</reference>
<dbReference type="GO" id="GO:0006355">
    <property type="term" value="P:regulation of DNA-templated transcription"/>
    <property type="evidence" value="ECO:0007669"/>
    <property type="project" value="InterPro"/>
</dbReference>
<keyword evidence="12" id="KW-1185">Reference proteome</keyword>
<keyword evidence="4 8" id="KW-0238">DNA-binding</keyword>
<keyword evidence="5 8" id="KW-0371">Homeobox</keyword>
<sequence length="645" mass="69607">MYREETGTGSRADIWMGDDMMQQRQRQSLLAFLTRSLDKARFLCELNKGGLPALALLLEIGGKVDMADDPSLGFADYFSAAHATPSSVTTLMPEMNEAAPELFDLQAGIELLGVRGLAMMTGETSSVHSKVAALVDAGGDDDGSTTMRFLSGQQQQVQAPLSLSLCRPEGLLHLGGASRQQLPPAAWMHGHDTPAPPQMHGAWHLRSSRFLLPAQHLLQEFCSLPVDSTPKTTAKQAPAQQEDGRGDGSSSSSASWNPSPQIQAMDALDLQRLKDKLYIMLEEVDRRYRRYCEQMKAVAGGFEAVAGERAAAAYTALASRTISRHFRNLRDGIVAQLQAVRKALGEKDVRVAGMTRGETPRLRVLDQCIRQHKSLAGAGAMDSHPWRPQRGLPERAVSILRAWLFEHFLHPYPSDVDKHILARQTGLSRSQVSNWFINARVRLWKPMVEEMYVEEMKDQDGGISGGDSGGGGQGSLNPKPNCTIADGGDGDGGDQKPTRAQLHHDVGSLASVVNVDVRAGGGVRLHQENFGIMDHLDFDAYDDSQQQHGGFGGGGGVSLTLGLQQHDSNDGGVNIAFGAPSTHVGAGSFLFPGGEQMVEAVHHPGHGHHVGHQFVAAMDGDAASHAQERYRSLSAGFHLLRDLAG</sequence>
<dbReference type="Pfam" id="PF05920">
    <property type="entry name" value="Homeobox_KN"/>
    <property type="match status" value="1"/>
</dbReference>
<dbReference type="CDD" id="cd00086">
    <property type="entry name" value="homeodomain"/>
    <property type="match status" value="1"/>
</dbReference>
<evidence type="ECO:0000256" key="2">
    <source>
        <dbReference type="ARBA" id="ARBA00006454"/>
    </source>
</evidence>
<dbReference type="Proteomes" id="UP000729402">
    <property type="component" value="Unassembled WGS sequence"/>
</dbReference>
<evidence type="ECO:0000256" key="5">
    <source>
        <dbReference type="ARBA" id="ARBA00023155"/>
    </source>
</evidence>
<keyword evidence="6" id="KW-0804">Transcription</keyword>
<dbReference type="EMBL" id="JAAALK010000283">
    <property type="protein sequence ID" value="KAG8073243.1"/>
    <property type="molecule type" value="Genomic_DNA"/>
</dbReference>
<evidence type="ECO:0000313" key="12">
    <source>
        <dbReference type="Proteomes" id="UP000729402"/>
    </source>
</evidence>
<keyword evidence="7 8" id="KW-0539">Nucleus</keyword>
<dbReference type="PROSITE" id="PS50071">
    <property type="entry name" value="HOMEOBOX_2"/>
    <property type="match status" value="1"/>
</dbReference>
<accession>A0A8J5SIN9</accession>
<feature type="region of interest" description="Disordered" evidence="9">
    <location>
        <begin position="458"/>
        <end position="498"/>
    </location>
</feature>
<dbReference type="Pfam" id="PF07526">
    <property type="entry name" value="POX"/>
    <property type="match status" value="1"/>
</dbReference>
<dbReference type="AlphaFoldDB" id="A0A8J5SIN9"/>
<evidence type="ECO:0000256" key="7">
    <source>
        <dbReference type="ARBA" id="ARBA00023242"/>
    </source>
</evidence>
<dbReference type="GO" id="GO:0003677">
    <property type="term" value="F:DNA binding"/>
    <property type="evidence" value="ECO:0007669"/>
    <property type="project" value="UniProtKB-UniRule"/>
</dbReference>
<feature type="DNA-binding region" description="Homeobox" evidence="8">
    <location>
        <begin position="385"/>
        <end position="447"/>
    </location>
</feature>
<feature type="domain" description="Homeobox" evidence="10">
    <location>
        <begin position="383"/>
        <end position="446"/>
    </location>
</feature>
<evidence type="ECO:0000256" key="9">
    <source>
        <dbReference type="SAM" id="MobiDB-lite"/>
    </source>
</evidence>
<organism evidence="11 12">
    <name type="scientific">Zizania palustris</name>
    <name type="common">Northern wild rice</name>
    <dbReference type="NCBI Taxonomy" id="103762"/>
    <lineage>
        <taxon>Eukaryota</taxon>
        <taxon>Viridiplantae</taxon>
        <taxon>Streptophyta</taxon>
        <taxon>Embryophyta</taxon>
        <taxon>Tracheophyta</taxon>
        <taxon>Spermatophyta</taxon>
        <taxon>Magnoliopsida</taxon>
        <taxon>Liliopsida</taxon>
        <taxon>Poales</taxon>
        <taxon>Poaceae</taxon>
        <taxon>BOP clade</taxon>
        <taxon>Oryzoideae</taxon>
        <taxon>Oryzeae</taxon>
        <taxon>Zizaniinae</taxon>
        <taxon>Zizania</taxon>
    </lineage>
</organism>
<comment type="subcellular location">
    <subcellularLocation>
        <location evidence="1 8">Nucleus</location>
    </subcellularLocation>
</comment>
<dbReference type="GO" id="GO:0005634">
    <property type="term" value="C:nucleus"/>
    <property type="evidence" value="ECO:0007669"/>
    <property type="project" value="UniProtKB-SubCell"/>
</dbReference>
<dbReference type="SMART" id="SM00574">
    <property type="entry name" value="POX"/>
    <property type="match status" value="1"/>
</dbReference>
<dbReference type="InterPro" id="IPR050224">
    <property type="entry name" value="TALE_homeobox"/>
</dbReference>
<evidence type="ECO:0000256" key="8">
    <source>
        <dbReference type="PROSITE-ProRule" id="PRU00108"/>
    </source>
</evidence>
<feature type="region of interest" description="Disordered" evidence="9">
    <location>
        <begin position="228"/>
        <end position="261"/>
    </location>
</feature>
<comment type="similarity">
    <text evidence="2">Belongs to the TALE/BELL homeobox family.</text>
</comment>
<feature type="compositionally biased region" description="Gly residues" evidence="9">
    <location>
        <begin position="462"/>
        <end position="474"/>
    </location>
</feature>
<dbReference type="FunFam" id="1.10.10.60:FF:000083">
    <property type="entry name" value="BEL1-like homeodomain protein 4"/>
    <property type="match status" value="1"/>
</dbReference>
<dbReference type="SMART" id="SM00389">
    <property type="entry name" value="HOX"/>
    <property type="match status" value="1"/>
</dbReference>
<dbReference type="InterPro" id="IPR001356">
    <property type="entry name" value="HD"/>
</dbReference>
<comment type="caution">
    <text evidence="11">The sequence shown here is derived from an EMBL/GenBank/DDBJ whole genome shotgun (WGS) entry which is preliminary data.</text>
</comment>
<reference evidence="11" key="1">
    <citation type="journal article" date="2021" name="bioRxiv">
        <title>Whole Genome Assembly and Annotation of Northern Wild Rice, Zizania palustris L., Supports a Whole Genome Duplication in the Zizania Genus.</title>
        <authorList>
            <person name="Haas M."/>
            <person name="Kono T."/>
            <person name="Macchietto M."/>
            <person name="Millas R."/>
            <person name="McGilp L."/>
            <person name="Shao M."/>
            <person name="Duquette J."/>
            <person name="Hirsch C.N."/>
            <person name="Kimball J."/>
        </authorList>
    </citation>
    <scope>NUCLEOTIDE SEQUENCE</scope>
    <source>
        <tissue evidence="11">Fresh leaf tissue</tissue>
    </source>
</reference>
<dbReference type="InterPro" id="IPR006563">
    <property type="entry name" value="POX_dom"/>
</dbReference>
<dbReference type="InterPro" id="IPR008422">
    <property type="entry name" value="KN_HD"/>
</dbReference>
<evidence type="ECO:0000256" key="3">
    <source>
        <dbReference type="ARBA" id="ARBA00023015"/>
    </source>
</evidence>
<keyword evidence="3" id="KW-0805">Transcription regulation</keyword>
<evidence type="ECO:0000256" key="1">
    <source>
        <dbReference type="ARBA" id="ARBA00004123"/>
    </source>
</evidence>
<evidence type="ECO:0000256" key="6">
    <source>
        <dbReference type="ARBA" id="ARBA00023163"/>
    </source>
</evidence>
<gene>
    <name evidence="11" type="ORF">GUJ93_ZPchr0006g40583</name>
</gene>
<dbReference type="OrthoDB" id="10056939at2759"/>
<evidence type="ECO:0000256" key="4">
    <source>
        <dbReference type="ARBA" id="ARBA00023125"/>
    </source>
</evidence>
<protein>
    <recommendedName>
        <fullName evidence="10">Homeobox domain-containing protein</fullName>
    </recommendedName>
</protein>
<evidence type="ECO:0000313" key="11">
    <source>
        <dbReference type="EMBL" id="KAG8073243.1"/>
    </source>
</evidence>